<dbReference type="AlphaFoldDB" id="A0A2C5YBX9"/>
<evidence type="ECO:0000313" key="3">
    <source>
        <dbReference type="Proteomes" id="UP000226431"/>
    </source>
</evidence>
<dbReference type="Proteomes" id="UP000226431">
    <property type="component" value="Unassembled WGS sequence"/>
</dbReference>
<feature type="region of interest" description="Disordered" evidence="1">
    <location>
        <begin position="111"/>
        <end position="135"/>
    </location>
</feature>
<organism evidence="2 3">
    <name type="scientific">Ophiocordyceps camponoti-rufipedis</name>
    <dbReference type="NCBI Taxonomy" id="2004952"/>
    <lineage>
        <taxon>Eukaryota</taxon>
        <taxon>Fungi</taxon>
        <taxon>Dikarya</taxon>
        <taxon>Ascomycota</taxon>
        <taxon>Pezizomycotina</taxon>
        <taxon>Sordariomycetes</taxon>
        <taxon>Hypocreomycetidae</taxon>
        <taxon>Hypocreales</taxon>
        <taxon>Ophiocordycipitaceae</taxon>
        <taxon>Ophiocordyceps</taxon>
    </lineage>
</organism>
<comment type="caution">
    <text evidence="2">The sequence shown here is derived from an EMBL/GenBank/DDBJ whole genome shotgun (WGS) entry which is preliminary data.</text>
</comment>
<dbReference type="EMBL" id="NJES01000208">
    <property type="protein sequence ID" value="PHH75578.1"/>
    <property type="molecule type" value="Genomic_DNA"/>
</dbReference>
<keyword evidence="3" id="KW-1185">Reference proteome</keyword>
<gene>
    <name evidence="2" type="ORF">CDD80_2249</name>
</gene>
<protein>
    <submittedName>
        <fullName evidence="2">Uncharacterized protein</fullName>
    </submittedName>
</protein>
<sequence>MGDVDSFFVSRYLTCYTHIPPASGLPQLARRPEFLATFRRFRLAASPPLVCSAPVRCCPSSSRFFAVQPAPRLPLACIWPRRRPRTPPSPSLSGLPHYLLTSLPSSPWVQPLSIESRHPSPLPTRRRRPSTIRPASVLLQLSDSRRIPGRIQPDRLRHSTRLAVSPAR</sequence>
<proteinExistence type="predicted"/>
<evidence type="ECO:0000256" key="1">
    <source>
        <dbReference type="SAM" id="MobiDB-lite"/>
    </source>
</evidence>
<accession>A0A2C5YBX9</accession>
<name>A0A2C5YBX9_9HYPO</name>
<reference evidence="2 3" key="1">
    <citation type="submission" date="2017-06" db="EMBL/GenBank/DDBJ databases">
        <title>Ant-infecting Ophiocordyceps genomes reveal a high diversity of potential behavioral manipulation genes and a possible major role for enterotoxins.</title>
        <authorList>
            <person name="De Bekker C."/>
            <person name="Evans H.C."/>
            <person name="Brachmann A."/>
            <person name="Hughes D.P."/>
        </authorList>
    </citation>
    <scope>NUCLEOTIDE SEQUENCE [LARGE SCALE GENOMIC DNA]</scope>
    <source>
        <strain evidence="2 3">Map16</strain>
    </source>
</reference>
<evidence type="ECO:0000313" key="2">
    <source>
        <dbReference type="EMBL" id="PHH75578.1"/>
    </source>
</evidence>